<evidence type="ECO:0000256" key="1">
    <source>
        <dbReference type="SAM" id="MobiDB-lite"/>
    </source>
</evidence>
<dbReference type="OrthoDB" id="5426775at2759"/>
<reference evidence="3" key="1">
    <citation type="journal article" date="2020" name="Stud. Mycol.">
        <title>101 Dothideomycetes genomes: a test case for predicting lifestyles and emergence of pathogens.</title>
        <authorList>
            <person name="Haridas S."/>
            <person name="Albert R."/>
            <person name="Binder M."/>
            <person name="Bloem J."/>
            <person name="Labutti K."/>
            <person name="Salamov A."/>
            <person name="Andreopoulos B."/>
            <person name="Baker S."/>
            <person name="Barry K."/>
            <person name="Bills G."/>
            <person name="Bluhm B."/>
            <person name="Cannon C."/>
            <person name="Castanera R."/>
            <person name="Culley D."/>
            <person name="Daum C."/>
            <person name="Ezra D."/>
            <person name="Gonzalez J."/>
            <person name="Henrissat B."/>
            <person name="Kuo A."/>
            <person name="Liang C."/>
            <person name="Lipzen A."/>
            <person name="Lutzoni F."/>
            <person name="Magnuson J."/>
            <person name="Mondo S."/>
            <person name="Nolan M."/>
            <person name="Ohm R."/>
            <person name="Pangilinan J."/>
            <person name="Park H.-J."/>
            <person name="Ramirez L."/>
            <person name="Alfaro M."/>
            <person name="Sun H."/>
            <person name="Tritt A."/>
            <person name="Yoshinaga Y."/>
            <person name="Zwiers L.-H."/>
            <person name="Turgeon B."/>
            <person name="Goodwin S."/>
            <person name="Spatafora J."/>
            <person name="Crous P."/>
            <person name="Grigoriev I."/>
        </authorList>
    </citation>
    <scope>NUCLEOTIDE SEQUENCE</scope>
    <source>
        <strain evidence="3">CBS 121739</strain>
    </source>
</reference>
<evidence type="ECO:0000259" key="2">
    <source>
        <dbReference type="Pfam" id="PF25545"/>
    </source>
</evidence>
<proteinExistence type="predicted"/>
<dbReference type="InterPro" id="IPR057684">
    <property type="entry name" value="DUF7924"/>
</dbReference>
<name>A0A6A6VT68_9PEZI</name>
<dbReference type="Proteomes" id="UP000799437">
    <property type="component" value="Unassembled WGS sequence"/>
</dbReference>
<feature type="compositionally biased region" description="Low complexity" evidence="1">
    <location>
        <begin position="312"/>
        <end position="326"/>
    </location>
</feature>
<dbReference type="RefSeq" id="XP_033595405.1">
    <property type="nucleotide sequence ID" value="XM_033742199.1"/>
</dbReference>
<keyword evidence="4" id="KW-1185">Reference proteome</keyword>
<organism evidence="3 4">
    <name type="scientific">Pseudovirgaria hyperparasitica</name>
    <dbReference type="NCBI Taxonomy" id="470096"/>
    <lineage>
        <taxon>Eukaryota</taxon>
        <taxon>Fungi</taxon>
        <taxon>Dikarya</taxon>
        <taxon>Ascomycota</taxon>
        <taxon>Pezizomycotina</taxon>
        <taxon>Dothideomycetes</taxon>
        <taxon>Dothideomycetes incertae sedis</taxon>
        <taxon>Acrospermales</taxon>
        <taxon>Acrospermaceae</taxon>
        <taxon>Pseudovirgaria</taxon>
    </lineage>
</organism>
<dbReference type="Pfam" id="PF25545">
    <property type="entry name" value="DUF7924"/>
    <property type="match status" value="1"/>
</dbReference>
<evidence type="ECO:0000313" key="4">
    <source>
        <dbReference type="Proteomes" id="UP000799437"/>
    </source>
</evidence>
<dbReference type="AlphaFoldDB" id="A0A6A6VT68"/>
<accession>A0A6A6VT68</accession>
<gene>
    <name evidence="3" type="ORF">EJ05DRAFT_445837</name>
</gene>
<evidence type="ECO:0000313" key="3">
    <source>
        <dbReference type="EMBL" id="KAF2752954.1"/>
    </source>
</evidence>
<sequence length="361" mass="40059">MSSKSSPNVSDNLAKLSAYGILVCHKATIPADVAALIKSFEEQIQGLGKNTPEKVAEVYQQAYYSKNEDEGISYLAKLLLPRGEIAHKKKGTSLITTKPELNLKETWVPITGSKTIKTYFGSLFRPKPDHAAGYVSASDAERVSVAAPFTGEEEALLNRMKLADQIHFPFFTAQWKSQGGAESHLHARVQGARDGATIINHMNKFFVAAAHNTKPVDTCHFSMTCDMDSVQLYVHWRDISSEGLERYHMELIKRTWLEEPTEVKDYKRVLRNIVHWATTTRLENIRCALVKLRNVNASRLRSTSNSPMKNMPSVTASSPSSSSSRIPPVPAPGLGTLPTFHQLSPPLSIDVGVKKRRMDEG</sequence>
<dbReference type="PANTHER" id="PTHR42470:SF1">
    <property type="entry name" value="VAST DOMAIN-CONTAINING PROTEIN"/>
    <property type="match status" value="1"/>
</dbReference>
<feature type="region of interest" description="Disordered" evidence="1">
    <location>
        <begin position="300"/>
        <end position="361"/>
    </location>
</feature>
<dbReference type="PANTHER" id="PTHR42470">
    <property type="entry name" value="VAST DOMAIN-CONTAINING PROTEIN"/>
    <property type="match status" value="1"/>
</dbReference>
<feature type="domain" description="DUF7924" evidence="2">
    <location>
        <begin position="61"/>
        <end position="289"/>
    </location>
</feature>
<dbReference type="GeneID" id="54483253"/>
<protein>
    <recommendedName>
        <fullName evidence="2">DUF7924 domain-containing protein</fullName>
    </recommendedName>
</protein>
<dbReference type="EMBL" id="ML996589">
    <property type="protein sequence ID" value="KAF2752954.1"/>
    <property type="molecule type" value="Genomic_DNA"/>
</dbReference>